<keyword evidence="2" id="KW-1185">Reference proteome</keyword>
<protein>
    <submittedName>
        <fullName evidence="1">Uncharacterized protein</fullName>
    </submittedName>
</protein>
<evidence type="ECO:0000313" key="1">
    <source>
        <dbReference type="EMBL" id="KZT51581.1"/>
    </source>
</evidence>
<dbReference type="AlphaFoldDB" id="A0A165CX46"/>
<accession>A0A165CX46</accession>
<dbReference type="InParanoid" id="A0A165CX46"/>
<organism evidence="1 2">
    <name type="scientific">Calocera cornea HHB12733</name>
    <dbReference type="NCBI Taxonomy" id="1353952"/>
    <lineage>
        <taxon>Eukaryota</taxon>
        <taxon>Fungi</taxon>
        <taxon>Dikarya</taxon>
        <taxon>Basidiomycota</taxon>
        <taxon>Agaricomycotina</taxon>
        <taxon>Dacrymycetes</taxon>
        <taxon>Dacrymycetales</taxon>
        <taxon>Dacrymycetaceae</taxon>
        <taxon>Calocera</taxon>
    </lineage>
</organism>
<sequence>MAWNFYNEHKGQITFKPPYDEPRFSDNSLYRKAFQQKPEDQLWERTGGYIDVRDAAQAHVLLREKQAG</sequence>
<evidence type="ECO:0000313" key="2">
    <source>
        <dbReference type="Proteomes" id="UP000076842"/>
    </source>
</evidence>
<dbReference type="Proteomes" id="UP000076842">
    <property type="component" value="Unassembled WGS sequence"/>
</dbReference>
<dbReference type="EMBL" id="KV424101">
    <property type="protein sequence ID" value="KZT51581.1"/>
    <property type="molecule type" value="Genomic_DNA"/>
</dbReference>
<proteinExistence type="predicted"/>
<name>A0A165CX46_9BASI</name>
<reference evidence="1 2" key="1">
    <citation type="journal article" date="2016" name="Mol. Biol. Evol.">
        <title>Comparative Genomics of Early-Diverging Mushroom-Forming Fungi Provides Insights into the Origins of Lignocellulose Decay Capabilities.</title>
        <authorList>
            <person name="Nagy L.G."/>
            <person name="Riley R."/>
            <person name="Tritt A."/>
            <person name="Adam C."/>
            <person name="Daum C."/>
            <person name="Floudas D."/>
            <person name="Sun H."/>
            <person name="Yadav J.S."/>
            <person name="Pangilinan J."/>
            <person name="Larsson K.H."/>
            <person name="Matsuura K."/>
            <person name="Barry K."/>
            <person name="Labutti K."/>
            <person name="Kuo R."/>
            <person name="Ohm R.A."/>
            <person name="Bhattacharya S.S."/>
            <person name="Shirouzu T."/>
            <person name="Yoshinaga Y."/>
            <person name="Martin F.M."/>
            <person name="Grigoriev I.V."/>
            <person name="Hibbett D.S."/>
        </authorList>
    </citation>
    <scope>NUCLEOTIDE SEQUENCE [LARGE SCALE GENOMIC DNA]</scope>
    <source>
        <strain evidence="1 2">HHB12733</strain>
    </source>
</reference>
<gene>
    <name evidence="1" type="ORF">CALCODRAFT_503345</name>
</gene>
<dbReference type="Gene3D" id="3.40.50.720">
    <property type="entry name" value="NAD(P)-binding Rossmann-like Domain"/>
    <property type="match status" value="1"/>
</dbReference>
<dbReference type="OrthoDB" id="2735536at2759"/>